<feature type="region of interest" description="Disordered" evidence="1">
    <location>
        <begin position="49"/>
        <end position="80"/>
    </location>
</feature>
<organism evidence="2 3">
    <name type="scientific">Rhizopogon vesiculosus</name>
    <dbReference type="NCBI Taxonomy" id="180088"/>
    <lineage>
        <taxon>Eukaryota</taxon>
        <taxon>Fungi</taxon>
        <taxon>Dikarya</taxon>
        <taxon>Basidiomycota</taxon>
        <taxon>Agaricomycotina</taxon>
        <taxon>Agaricomycetes</taxon>
        <taxon>Agaricomycetidae</taxon>
        <taxon>Boletales</taxon>
        <taxon>Suillineae</taxon>
        <taxon>Rhizopogonaceae</taxon>
        <taxon>Rhizopogon</taxon>
    </lineage>
</organism>
<name>A0A1J8Q5B6_9AGAM</name>
<evidence type="ECO:0000313" key="3">
    <source>
        <dbReference type="Proteomes" id="UP000183567"/>
    </source>
</evidence>
<protein>
    <submittedName>
        <fullName evidence="2">Uncharacterized protein</fullName>
    </submittedName>
</protein>
<dbReference type="Proteomes" id="UP000183567">
    <property type="component" value="Unassembled WGS sequence"/>
</dbReference>
<dbReference type="EMBL" id="LVVM01006288">
    <property type="protein sequence ID" value="OJA08480.1"/>
    <property type="molecule type" value="Genomic_DNA"/>
</dbReference>
<evidence type="ECO:0000256" key="1">
    <source>
        <dbReference type="SAM" id="MobiDB-lite"/>
    </source>
</evidence>
<comment type="caution">
    <text evidence="2">The sequence shown here is derived from an EMBL/GenBank/DDBJ whole genome shotgun (WGS) entry which is preliminary data.</text>
</comment>
<feature type="compositionally biased region" description="Polar residues" evidence="1">
    <location>
        <begin position="66"/>
        <end position="80"/>
    </location>
</feature>
<dbReference type="AlphaFoldDB" id="A0A1J8Q5B6"/>
<sequence length="80" mass="8868">MTVYATCLLANFIARESYLQPQIVNETGITKITFAPFTPEIHVDLDFRSPSDTSPGHQETLVMQGDTVSNSLRSTVSSKY</sequence>
<reference evidence="2 3" key="1">
    <citation type="submission" date="2016-03" db="EMBL/GenBank/DDBJ databases">
        <title>Comparative genomics of the ectomycorrhizal sister species Rhizopogon vinicolor and Rhizopogon vesiculosus (Basidiomycota: Boletales) reveals a divergence of the mating type B locus.</title>
        <authorList>
            <person name="Mujic A.B."/>
            <person name="Kuo A."/>
            <person name="Tritt A."/>
            <person name="Lipzen A."/>
            <person name="Chen C."/>
            <person name="Johnson J."/>
            <person name="Sharma A."/>
            <person name="Barry K."/>
            <person name="Grigoriev I.V."/>
            <person name="Spatafora J.W."/>
        </authorList>
    </citation>
    <scope>NUCLEOTIDE SEQUENCE [LARGE SCALE GENOMIC DNA]</scope>
    <source>
        <strain evidence="2 3">AM-OR11-056</strain>
    </source>
</reference>
<gene>
    <name evidence="2" type="ORF">AZE42_02849</name>
</gene>
<keyword evidence="3" id="KW-1185">Reference proteome</keyword>
<proteinExistence type="predicted"/>
<evidence type="ECO:0000313" key="2">
    <source>
        <dbReference type="EMBL" id="OJA08480.1"/>
    </source>
</evidence>
<dbReference type="OrthoDB" id="2535105at2759"/>
<accession>A0A1J8Q5B6</accession>